<accession>A0A401Q752</accession>
<dbReference type="EMBL" id="BFAA01020042">
    <property type="protein sequence ID" value="GCB81196.1"/>
    <property type="molecule type" value="Genomic_DNA"/>
</dbReference>
<dbReference type="GO" id="GO:0005634">
    <property type="term" value="C:nucleus"/>
    <property type="evidence" value="ECO:0007669"/>
    <property type="project" value="InterPro"/>
</dbReference>
<reference evidence="2 3" key="1">
    <citation type="journal article" date="2018" name="Nat. Ecol. Evol.">
        <title>Shark genomes provide insights into elasmobranch evolution and the origin of vertebrates.</title>
        <authorList>
            <person name="Hara Y"/>
            <person name="Yamaguchi K"/>
            <person name="Onimaru K"/>
            <person name="Kadota M"/>
            <person name="Koyanagi M"/>
            <person name="Keeley SD"/>
            <person name="Tatsumi K"/>
            <person name="Tanaka K"/>
            <person name="Motone F"/>
            <person name="Kageyama Y"/>
            <person name="Nozu R"/>
            <person name="Adachi N"/>
            <person name="Nishimura O"/>
            <person name="Nakagawa R"/>
            <person name="Tanegashima C"/>
            <person name="Kiyatake I"/>
            <person name="Matsumoto R"/>
            <person name="Murakumo K"/>
            <person name="Nishida K"/>
            <person name="Terakita A"/>
            <person name="Kuratani S"/>
            <person name="Sato K"/>
            <person name="Hyodo S Kuraku.S."/>
        </authorList>
    </citation>
    <scope>NUCLEOTIDE SEQUENCE [LARGE SCALE GENOMIC DNA]</scope>
</reference>
<keyword evidence="3" id="KW-1185">Reference proteome</keyword>
<proteinExistence type="predicted"/>
<protein>
    <submittedName>
        <fullName evidence="2">Uncharacterized protein</fullName>
    </submittedName>
</protein>
<name>A0A401Q752_SCYTO</name>
<dbReference type="PANTHER" id="PTHR12190">
    <property type="entry name" value="A-KINASE ANCHOR PROTEIN AKAP 8"/>
    <property type="match status" value="1"/>
</dbReference>
<dbReference type="GO" id="GO:0044609">
    <property type="term" value="C:DBIRD complex"/>
    <property type="evidence" value="ECO:0007669"/>
    <property type="project" value="TreeGrafter"/>
</dbReference>
<dbReference type="Pfam" id="PF04988">
    <property type="entry name" value="AKAP95"/>
    <property type="match status" value="1"/>
</dbReference>
<dbReference type="GO" id="GO:0032784">
    <property type="term" value="P:regulation of DNA-templated transcription elongation"/>
    <property type="evidence" value="ECO:0007669"/>
    <property type="project" value="TreeGrafter"/>
</dbReference>
<dbReference type="PANTHER" id="PTHR12190:SF1">
    <property type="entry name" value="DBIRD COMPLEX SUBUNIT ZNF326"/>
    <property type="match status" value="1"/>
</dbReference>
<evidence type="ECO:0000313" key="2">
    <source>
        <dbReference type="EMBL" id="GCB81196.1"/>
    </source>
</evidence>
<sequence length="150" mass="17235">MLDHKETLKFIGKNIQFGKSTADFLHASMVNMNKKIADQKQRQKQEQKEPALKLMKDVWMGIAPDDQMNRVGVAQSAVCNTDIPFLFHSGQQHQSNEQANGRKNYQTLTLLQPTPKAQFDMFLKAENPIGNPQEQQLQLERLEFHSRNKA</sequence>
<evidence type="ECO:0000313" key="3">
    <source>
        <dbReference type="Proteomes" id="UP000288216"/>
    </source>
</evidence>
<gene>
    <name evidence="2" type="ORF">scyTo_0021798</name>
</gene>
<feature type="compositionally biased region" description="Basic and acidic residues" evidence="1">
    <location>
        <begin position="140"/>
        <end position="150"/>
    </location>
</feature>
<dbReference type="InterPro" id="IPR007071">
    <property type="entry name" value="AKAP95"/>
</dbReference>
<organism evidence="2 3">
    <name type="scientific">Scyliorhinus torazame</name>
    <name type="common">Cloudy catshark</name>
    <name type="synonym">Catulus torazame</name>
    <dbReference type="NCBI Taxonomy" id="75743"/>
    <lineage>
        <taxon>Eukaryota</taxon>
        <taxon>Metazoa</taxon>
        <taxon>Chordata</taxon>
        <taxon>Craniata</taxon>
        <taxon>Vertebrata</taxon>
        <taxon>Chondrichthyes</taxon>
        <taxon>Elasmobranchii</taxon>
        <taxon>Galeomorphii</taxon>
        <taxon>Galeoidea</taxon>
        <taxon>Carcharhiniformes</taxon>
        <taxon>Scyliorhinidae</taxon>
        <taxon>Scyliorhinus</taxon>
    </lineage>
</organism>
<dbReference type="GO" id="GO:0003677">
    <property type="term" value="F:DNA binding"/>
    <property type="evidence" value="ECO:0007669"/>
    <property type="project" value="InterPro"/>
</dbReference>
<feature type="region of interest" description="Disordered" evidence="1">
    <location>
        <begin position="127"/>
        <end position="150"/>
    </location>
</feature>
<comment type="caution">
    <text evidence="2">The sequence shown here is derived from an EMBL/GenBank/DDBJ whole genome shotgun (WGS) entry which is preliminary data.</text>
</comment>
<dbReference type="AlphaFoldDB" id="A0A401Q752"/>
<dbReference type="Proteomes" id="UP000288216">
    <property type="component" value="Unassembled WGS sequence"/>
</dbReference>
<evidence type="ECO:0000256" key="1">
    <source>
        <dbReference type="SAM" id="MobiDB-lite"/>
    </source>
</evidence>